<name>A0A559KSN1_FUSOC</name>
<organism evidence="1 2">
    <name type="scientific">Fusarium oxysporum f. sp. cubense</name>
    <dbReference type="NCBI Taxonomy" id="61366"/>
    <lineage>
        <taxon>Eukaryota</taxon>
        <taxon>Fungi</taxon>
        <taxon>Dikarya</taxon>
        <taxon>Ascomycota</taxon>
        <taxon>Pezizomycotina</taxon>
        <taxon>Sordariomycetes</taxon>
        <taxon>Hypocreomycetidae</taxon>
        <taxon>Hypocreales</taxon>
        <taxon>Nectriaceae</taxon>
        <taxon>Fusarium</taxon>
        <taxon>Fusarium oxysporum species complex</taxon>
    </lineage>
</organism>
<dbReference type="EMBL" id="SRMI01000009">
    <property type="protein sequence ID" value="TVY62985.1"/>
    <property type="molecule type" value="Genomic_DNA"/>
</dbReference>
<gene>
    <name evidence="1" type="ORF">Focb16_v014398</name>
</gene>
<dbReference type="AlphaFoldDB" id="A0A559KSN1"/>
<evidence type="ECO:0000313" key="1">
    <source>
        <dbReference type="EMBL" id="TVY62985.1"/>
    </source>
</evidence>
<accession>A0A559KSN1</accession>
<proteinExistence type="predicted"/>
<evidence type="ECO:0000313" key="2">
    <source>
        <dbReference type="Proteomes" id="UP000320707"/>
    </source>
</evidence>
<sequence>MSADQTNIASVTSGGELDAYIARVMQETGATSVSFKIEPIHPAAANATGSGTTAGGTTFNSIEECVAHLKNETGVTAVAFEIKPNQSANND</sequence>
<comment type="caution">
    <text evidence="1">The sequence shown here is derived from an EMBL/GenBank/DDBJ whole genome shotgun (WGS) entry which is preliminary data.</text>
</comment>
<reference evidence="1 2" key="1">
    <citation type="journal article" date="2019" name="Microbiol. Resour. Announc.">
        <title>High-quality draft genome sequence of Fusarium oxysporum f. sp. cubense strain 160527, a causal agent of Panama disease.</title>
        <authorList>
            <person name="Asai S."/>
            <person name="Ayukawa Y."/>
            <person name="Gan P."/>
            <person name="Masuda S."/>
            <person name="Komatsu K."/>
            <person name="Shirasu K."/>
            <person name="Arie T."/>
        </authorList>
    </citation>
    <scope>NUCLEOTIDE SEQUENCE [LARGE SCALE GENOMIC DNA]</scope>
    <source>
        <strain evidence="1 2">160527</strain>
    </source>
</reference>
<protein>
    <submittedName>
        <fullName evidence="1">Uncharacterized protein</fullName>
    </submittedName>
</protein>
<dbReference type="Proteomes" id="UP000320707">
    <property type="component" value="Unassembled WGS sequence"/>
</dbReference>